<organism evidence="1 2">
    <name type="scientific">Mesomycoplasma flocculare</name>
    <name type="common">Mycoplasma flocculare</name>
    <dbReference type="NCBI Taxonomy" id="2128"/>
    <lineage>
        <taxon>Bacteria</taxon>
        <taxon>Bacillati</taxon>
        <taxon>Mycoplasmatota</taxon>
        <taxon>Mycoplasmoidales</taxon>
        <taxon>Metamycoplasmataceae</taxon>
        <taxon>Mesomycoplasma</taxon>
    </lineage>
</organism>
<evidence type="ECO:0000313" key="1">
    <source>
        <dbReference type="EMBL" id="MXR56721.1"/>
    </source>
</evidence>
<gene>
    <name evidence="1" type="ORF">DR094_01770</name>
</gene>
<dbReference type="RefSeq" id="WP_002557854.1">
    <property type="nucleotide sequence ID" value="NZ_QQRC01000004.1"/>
</dbReference>
<evidence type="ECO:0000313" key="2">
    <source>
        <dbReference type="Proteomes" id="UP001193441"/>
    </source>
</evidence>
<sequence length="70" mass="7682">MYKLQSLGAQNIIVSNGENGAYYLKTKDAQKSFKLAAAGATETVTVSWLGNQTLIQKYLDNIQISKTNNI</sequence>
<comment type="caution">
    <text evidence="1">The sequence shown here is derived from an EMBL/GenBank/DDBJ whole genome shotgun (WGS) entry which is preliminary data.</text>
</comment>
<dbReference type="EMBL" id="QQRD01000002">
    <property type="protein sequence ID" value="MXR56721.1"/>
    <property type="molecule type" value="Genomic_DNA"/>
</dbReference>
<name>A0AAW9XBI0_MESFC</name>
<proteinExistence type="predicted"/>
<dbReference type="AlphaFoldDB" id="A0AAW9XBI0"/>
<accession>A0AAW9XBI0</accession>
<protein>
    <submittedName>
        <fullName evidence="1">Uncharacterized protein</fullName>
    </submittedName>
</protein>
<dbReference type="Proteomes" id="UP001193441">
    <property type="component" value="Unassembled WGS sequence"/>
</dbReference>
<reference evidence="1" key="1">
    <citation type="submission" date="2018-07" db="EMBL/GenBank/DDBJ databases">
        <title>Genetic characterization of Mycoplasma hyopneumoniae, M. hyorhinis and M. flocculare isolates through whole genome sequencing analysis: comparative analysis of sequence types and putative genes involved in virulence.</title>
        <authorList>
            <person name="Fourour S."/>
            <person name="Lucas P."/>
            <person name="Touzain F."/>
            <person name="Tocqueville V."/>
            <person name="Kempf I."/>
            <person name="Marois-Crehan C."/>
        </authorList>
    </citation>
    <scope>NUCLEOTIDE SEQUENCE</scope>
    <source>
        <strain evidence="1">MF22</strain>
    </source>
</reference>